<comment type="caution">
    <text evidence="2">The sequence shown here is derived from an EMBL/GenBank/DDBJ whole genome shotgun (WGS) entry which is preliminary data.</text>
</comment>
<dbReference type="InterPro" id="IPR013830">
    <property type="entry name" value="SGNH_hydro"/>
</dbReference>
<organism evidence="2 3">
    <name type="scientific">Phycicoccus duodecadis</name>
    <dbReference type="NCBI Taxonomy" id="173053"/>
    <lineage>
        <taxon>Bacteria</taxon>
        <taxon>Bacillati</taxon>
        <taxon>Actinomycetota</taxon>
        <taxon>Actinomycetes</taxon>
        <taxon>Micrococcales</taxon>
        <taxon>Intrasporangiaceae</taxon>
        <taxon>Phycicoccus</taxon>
    </lineage>
</organism>
<dbReference type="SUPFAM" id="SSF52266">
    <property type="entry name" value="SGNH hydrolase"/>
    <property type="match status" value="1"/>
</dbReference>
<evidence type="ECO:0000313" key="2">
    <source>
        <dbReference type="EMBL" id="PKW25530.1"/>
    </source>
</evidence>
<dbReference type="Proteomes" id="UP000233781">
    <property type="component" value="Unassembled WGS sequence"/>
</dbReference>
<dbReference type="Gene3D" id="3.40.50.1110">
    <property type="entry name" value="SGNH hydrolase"/>
    <property type="match status" value="1"/>
</dbReference>
<dbReference type="OrthoDB" id="3288625at2"/>
<evidence type="ECO:0000259" key="1">
    <source>
        <dbReference type="Pfam" id="PF13472"/>
    </source>
</evidence>
<name>A0A2N3YFE1_9MICO</name>
<sequence length="230" mass="24665">MATRRLLLPAAPLAVLVARALRVRLSVAPWGRYWGRRALSGAPLVVALGDSLTVGTGTTRASRSWLALFVTHVEAAWGATVAVDNRAVYGARVADVLAAQLPLPADAALVTLCVGSNDAGRTDPERFRLDLRTLVAQLPAGSVVGDVPEFRWGPRVPAAAQLSRVVREVVAERPDLLLAPVEEHTTGVRILTGLAGDFFHPNDRSHRRIADAFVTGWSQRGVLDGPDPRR</sequence>
<protein>
    <submittedName>
        <fullName evidence="2">Lysophospholipase L1-like esterase</fullName>
    </submittedName>
</protein>
<reference evidence="2 3" key="1">
    <citation type="submission" date="2017-12" db="EMBL/GenBank/DDBJ databases">
        <title>Sequencing the genomes of 1000 Actinobacteria strains.</title>
        <authorList>
            <person name="Klenk H.-P."/>
        </authorList>
    </citation>
    <scope>NUCLEOTIDE SEQUENCE [LARGE SCALE GENOMIC DNA]</scope>
    <source>
        <strain evidence="2 3">DSM 12806</strain>
    </source>
</reference>
<proteinExistence type="predicted"/>
<feature type="domain" description="SGNH hydrolase-type esterase" evidence="1">
    <location>
        <begin position="47"/>
        <end position="208"/>
    </location>
</feature>
<dbReference type="Pfam" id="PF13472">
    <property type="entry name" value="Lipase_GDSL_2"/>
    <property type="match status" value="1"/>
</dbReference>
<evidence type="ECO:0000313" key="3">
    <source>
        <dbReference type="Proteomes" id="UP000233781"/>
    </source>
</evidence>
<dbReference type="RefSeq" id="WP_101394233.1">
    <property type="nucleotide sequence ID" value="NZ_PJNE01000001.1"/>
</dbReference>
<gene>
    <name evidence="2" type="ORF">ATL31_0325</name>
</gene>
<dbReference type="AlphaFoldDB" id="A0A2N3YFE1"/>
<dbReference type="EMBL" id="PJNE01000001">
    <property type="protein sequence ID" value="PKW25530.1"/>
    <property type="molecule type" value="Genomic_DNA"/>
</dbReference>
<dbReference type="InterPro" id="IPR036514">
    <property type="entry name" value="SGNH_hydro_sf"/>
</dbReference>
<keyword evidence="3" id="KW-1185">Reference proteome</keyword>
<accession>A0A2N3YFE1</accession>
<dbReference type="CDD" id="cd00229">
    <property type="entry name" value="SGNH_hydrolase"/>
    <property type="match status" value="1"/>
</dbReference>